<proteinExistence type="predicted"/>
<protein>
    <submittedName>
        <fullName evidence="1">Uncharacterized protein</fullName>
    </submittedName>
</protein>
<reference evidence="1 2" key="1">
    <citation type="journal article" date="2006" name="Nature">
        <title>Global trends of whole-genome duplications revealed by the ciliate Paramecium tetraurelia.</title>
        <authorList>
            <consortium name="Genoscope"/>
            <person name="Aury J.-M."/>
            <person name="Jaillon O."/>
            <person name="Duret L."/>
            <person name="Noel B."/>
            <person name="Jubin C."/>
            <person name="Porcel B.M."/>
            <person name="Segurens B."/>
            <person name="Daubin V."/>
            <person name="Anthouard V."/>
            <person name="Aiach N."/>
            <person name="Arnaiz O."/>
            <person name="Billaut A."/>
            <person name="Beisson J."/>
            <person name="Blanc I."/>
            <person name="Bouhouche K."/>
            <person name="Camara F."/>
            <person name="Duharcourt S."/>
            <person name="Guigo R."/>
            <person name="Gogendeau D."/>
            <person name="Katinka M."/>
            <person name="Keller A.-M."/>
            <person name="Kissmehl R."/>
            <person name="Klotz C."/>
            <person name="Koll F."/>
            <person name="Le Moue A."/>
            <person name="Lepere C."/>
            <person name="Malinsky S."/>
            <person name="Nowacki M."/>
            <person name="Nowak J.K."/>
            <person name="Plattner H."/>
            <person name="Poulain J."/>
            <person name="Ruiz F."/>
            <person name="Serrano V."/>
            <person name="Zagulski M."/>
            <person name="Dessen P."/>
            <person name="Betermier M."/>
            <person name="Weissenbach J."/>
            <person name="Scarpelli C."/>
            <person name="Schachter V."/>
            <person name="Sperling L."/>
            <person name="Meyer E."/>
            <person name="Cohen J."/>
            <person name="Wincker P."/>
        </authorList>
    </citation>
    <scope>NUCLEOTIDE SEQUENCE [LARGE SCALE GENOMIC DNA]</scope>
    <source>
        <strain evidence="1 2">Stock d4-2</strain>
    </source>
</reference>
<organism evidence="1 2">
    <name type="scientific">Paramecium tetraurelia</name>
    <dbReference type="NCBI Taxonomy" id="5888"/>
    <lineage>
        <taxon>Eukaryota</taxon>
        <taxon>Sar</taxon>
        <taxon>Alveolata</taxon>
        <taxon>Ciliophora</taxon>
        <taxon>Intramacronucleata</taxon>
        <taxon>Oligohymenophorea</taxon>
        <taxon>Peniculida</taxon>
        <taxon>Parameciidae</taxon>
        <taxon>Paramecium</taxon>
    </lineage>
</organism>
<dbReference type="EMBL" id="CT868678">
    <property type="protein sequence ID" value="CAK94504.1"/>
    <property type="molecule type" value="Genomic_DNA"/>
</dbReference>
<sequence>MKQKYLIQFISVAVGNSFPNTISNVLRKAIHNQNSSCPAIFEVQRGGRSQQQLQQEFTTIFYEIKQLLSVSSKLLQVNQPVYTTIASKNTTTMVPPGEPYLKKTDGTKKKMMLDGQEIDPTMDPRHISQLICNSISERIIETVATKHQNSQQIFQEMKAVVQEVLNNMETTNNSKDQEALQLMDPLLDLLDKLADGSLKAQNLSESTMTMLQKHLKQKEEISKFIDCFAKEKVEENLTKEKVKEKLQNKLNKAKLGCYVKSTITKNLQILSNLFGRLLPKVQMTQINQQKRNKIKKLKSY</sequence>
<dbReference type="OMA" id="FTTIFHE"/>
<dbReference type="OrthoDB" id="318409at2759"/>
<dbReference type="InParanoid" id="A0EGR3"/>
<dbReference type="GeneID" id="5047665"/>
<evidence type="ECO:0000313" key="2">
    <source>
        <dbReference type="Proteomes" id="UP000000600"/>
    </source>
</evidence>
<dbReference type="HOGENOM" id="CLU_928939_0_0_1"/>
<dbReference type="KEGG" id="ptm:GSPATT00026828001"/>
<gene>
    <name evidence="1" type="ORF">GSPATT00026828001</name>
</gene>
<evidence type="ECO:0000313" key="1">
    <source>
        <dbReference type="EMBL" id="CAK94504.1"/>
    </source>
</evidence>
<dbReference type="RefSeq" id="XP_001461877.1">
    <property type="nucleotide sequence ID" value="XM_001461840.1"/>
</dbReference>
<dbReference type="AlphaFoldDB" id="A0EGR3"/>
<accession>A0EGR3</accession>
<keyword evidence="2" id="KW-1185">Reference proteome</keyword>
<name>A0EGR3_PARTE</name>
<dbReference type="Proteomes" id="UP000000600">
    <property type="component" value="Unassembled WGS sequence"/>
</dbReference>